<feature type="compositionally biased region" description="Pro residues" evidence="1">
    <location>
        <begin position="156"/>
        <end position="174"/>
    </location>
</feature>
<name>A0A5S9PII9_MYCVN</name>
<organism evidence="3 4">
    <name type="scientific">Mycolicibacterium vanbaalenii</name>
    <name type="common">Mycobacterium vanbaalenii</name>
    <dbReference type="NCBI Taxonomy" id="110539"/>
    <lineage>
        <taxon>Bacteria</taxon>
        <taxon>Bacillati</taxon>
        <taxon>Actinomycetota</taxon>
        <taxon>Actinomycetes</taxon>
        <taxon>Mycobacteriales</taxon>
        <taxon>Mycobacteriaceae</taxon>
        <taxon>Mycolicibacterium</taxon>
    </lineage>
</organism>
<gene>
    <name evidence="3" type="ORF">AELLOGFF_03458</name>
</gene>
<proteinExistence type="predicted"/>
<evidence type="ECO:0000313" key="4">
    <source>
        <dbReference type="Proteomes" id="UP000430146"/>
    </source>
</evidence>
<protein>
    <submittedName>
        <fullName evidence="3">Uncharacterized protein</fullName>
    </submittedName>
</protein>
<keyword evidence="4" id="KW-1185">Reference proteome</keyword>
<evidence type="ECO:0000313" key="3">
    <source>
        <dbReference type="EMBL" id="CAA0103834.1"/>
    </source>
</evidence>
<dbReference type="OrthoDB" id="4641970at2"/>
<feature type="region of interest" description="Disordered" evidence="1">
    <location>
        <begin position="148"/>
        <end position="184"/>
    </location>
</feature>
<feature type="chain" id="PRO_5039553811" evidence="2">
    <location>
        <begin position="23"/>
        <end position="184"/>
    </location>
</feature>
<sequence>MVTPPRIKIALVGALMAGGALAAAWPAGAQPAPVDPALPPAPGVAAPAPGAPGPAPAPNQVFTYTPIAEGAPIPGPAAPPPPPGTAPFIPPVQNGDFNNTGQMSFLRELWNMRGTEELYQTLYPSQMDPAMADAMGVRQMPMLPPGTLPPGVVSPEAPPGAPPAPAPAPPPVWPPAGMVPIPVP</sequence>
<dbReference type="Proteomes" id="UP000430146">
    <property type="component" value="Unassembled WGS sequence"/>
</dbReference>
<keyword evidence="2" id="KW-0732">Signal</keyword>
<dbReference type="AlphaFoldDB" id="A0A5S9PII9"/>
<reference evidence="3 4" key="1">
    <citation type="submission" date="2019-11" db="EMBL/GenBank/DDBJ databases">
        <authorList>
            <person name="Holert J."/>
        </authorList>
    </citation>
    <scope>NUCLEOTIDE SEQUENCE [LARGE SCALE GENOMIC DNA]</scope>
    <source>
        <strain evidence="3">BC8_1</strain>
    </source>
</reference>
<accession>A0A5S9PII9</accession>
<evidence type="ECO:0000256" key="1">
    <source>
        <dbReference type="SAM" id="MobiDB-lite"/>
    </source>
</evidence>
<dbReference type="EMBL" id="CACSIP010000009">
    <property type="protein sequence ID" value="CAA0103834.1"/>
    <property type="molecule type" value="Genomic_DNA"/>
</dbReference>
<feature type="signal peptide" evidence="2">
    <location>
        <begin position="1"/>
        <end position="22"/>
    </location>
</feature>
<dbReference type="RefSeq" id="WP_159229727.1">
    <property type="nucleotide sequence ID" value="NZ_CACSIP010000009.1"/>
</dbReference>
<evidence type="ECO:0000256" key="2">
    <source>
        <dbReference type="SAM" id="SignalP"/>
    </source>
</evidence>
<feature type="compositionally biased region" description="Low complexity" evidence="1">
    <location>
        <begin position="175"/>
        <end position="184"/>
    </location>
</feature>